<name>A0A1R1PSF5_ZANCU</name>
<reference evidence="2" key="1">
    <citation type="submission" date="2017-01" db="EMBL/GenBank/DDBJ databases">
        <authorList>
            <person name="Wang Y."/>
            <person name="White M."/>
            <person name="Kvist S."/>
            <person name="Moncalvo J.-M."/>
        </authorList>
    </citation>
    <scope>NUCLEOTIDE SEQUENCE [LARGE SCALE GENOMIC DNA]</scope>
    <source>
        <strain evidence="2">COL-18-3</strain>
    </source>
</reference>
<evidence type="ECO:0000313" key="2">
    <source>
        <dbReference type="Proteomes" id="UP000188320"/>
    </source>
</evidence>
<dbReference type="Proteomes" id="UP000188320">
    <property type="component" value="Unassembled WGS sequence"/>
</dbReference>
<dbReference type="AlphaFoldDB" id="A0A1R1PSF5"/>
<keyword evidence="2" id="KW-1185">Reference proteome</keyword>
<gene>
    <name evidence="1" type="ORF">AX774_g2640</name>
</gene>
<comment type="caution">
    <text evidence="1">The sequence shown here is derived from an EMBL/GenBank/DDBJ whole genome shotgun (WGS) entry which is preliminary data.</text>
</comment>
<sequence length="148" mass="17008">MRKKKASRKADITKKLNILGPEEFVHTRTLLENPLTITRVDPDTFQQYKNTIAFYSESHNEEHRTFYRARVPNYIPTYYISEPNGAKFPEDNTWTNHNTPYSNGLRCESGNVAPINYTRLNSPSSIDGPLQKPKRTDSKLGSCNCIIL</sequence>
<dbReference type="EMBL" id="LSSK01000297">
    <property type="protein sequence ID" value="OMH83859.1"/>
    <property type="molecule type" value="Genomic_DNA"/>
</dbReference>
<accession>A0A1R1PSF5</accession>
<organism evidence="1 2">
    <name type="scientific">Zancudomyces culisetae</name>
    <name type="common">Gut fungus</name>
    <name type="synonym">Smittium culisetae</name>
    <dbReference type="NCBI Taxonomy" id="1213189"/>
    <lineage>
        <taxon>Eukaryota</taxon>
        <taxon>Fungi</taxon>
        <taxon>Fungi incertae sedis</taxon>
        <taxon>Zoopagomycota</taxon>
        <taxon>Kickxellomycotina</taxon>
        <taxon>Harpellomycetes</taxon>
        <taxon>Harpellales</taxon>
        <taxon>Legeriomycetaceae</taxon>
        <taxon>Zancudomyces</taxon>
    </lineage>
</organism>
<evidence type="ECO:0000313" key="1">
    <source>
        <dbReference type="EMBL" id="OMH83859.1"/>
    </source>
</evidence>
<proteinExistence type="predicted"/>
<protein>
    <submittedName>
        <fullName evidence="1">Uncharacterized protein</fullName>
    </submittedName>
</protein>